<dbReference type="STRING" id="1257118.L8H805"/>
<dbReference type="AlphaFoldDB" id="L8H805"/>
<evidence type="ECO:0000313" key="2">
    <source>
        <dbReference type="EMBL" id="ELR20873.1"/>
    </source>
</evidence>
<dbReference type="VEuPathDB" id="AmoebaDB:ACA1_278040"/>
<protein>
    <submittedName>
        <fullName evidence="2">DIL domain containing protein</fullName>
    </submittedName>
</protein>
<dbReference type="PROSITE" id="PS51126">
    <property type="entry name" value="DILUTE"/>
    <property type="match status" value="1"/>
</dbReference>
<keyword evidence="3" id="KW-1185">Reference proteome</keyword>
<proteinExistence type="predicted"/>
<dbReference type="RefSeq" id="XP_004344616.1">
    <property type="nucleotide sequence ID" value="XM_004344566.1"/>
</dbReference>
<dbReference type="EMBL" id="KB007908">
    <property type="protein sequence ID" value="ELR20873.1"/>
    <property type="molecule type" value="Genomic_DNA"/>
</dbReference>
<accession>L8H805</accession>
<dbReference type="OrthoDB" id="20149at2759"/>
<evidence type="ECO:0000313" key="3">
    <source>
        <dbReference type="Proteomes" id="UP000011083"/>
    </source>
</evidence>
<dbReference type="PANTHER" id="PTHR16027">
    <property type="entry name" value="DILUTE DOMAIN-CONTAINING PROTEIN YPR089W"/>
    <property type="match status" value="1"/>
</dbReference>
<dbReference type="SMART" id="SM01132">
    <property type="entry name" value="DIL"/>
    <property type="match status" value="1"/>
</dbReference>
<reference evidence="2 3" key="1">
    <citation type="journal article" date="2013" name="Genome Biol.">
        <title>Genome of Acanthamoeba castellanii highlights extensive lateral gene transfer and early evolution of tyrosine kinase signaling.</title>
        <authorList>
            <person name="Clarke M."/>
            <person name="Lohan A.J."/>
            <person name="Liu B."/>
            <person name="Lagkouvardos I."/>
            <person name="Roy S."/>
            <person name="Zafar N."/>
            <person name="Bertelli C."/>
            <person name="Schilde C."/>
            <person name="Kianianmomeni A."/>
            <person name="Burglin T.R."/>
            <person name="Frech C."/>
            <person name="Turcotte B."/>
            <person name="Kopec K.O."/>
            <person name="Synnott J.M."/>
            <person name="Choo C."/>
            <person name="Paponov I."/>
            <person name="Finkler A."/>
            <person name="Soon Heng Tan C."/>
            <person name="Hutchins A.P."/>
            <person name="Weinmeier T."/>
            <person name="Rattei T."/>
            <person name="Chu J.S."/>
            <person name="Gimenez G."/>
            <person name="Irimia M."/>
            <person name="Rigden D.J."/>
            <person name="Fitzpatrick D.A."/>
            <person name="Lorenzo-Morales J."/>
            <person name="Bateman A."/>
            <person name="Chiu C.H."/>
            <person name="Tang P."/>
            <person name="Hegemann P."/>
            <person name="Fromm H."/>
            <person name="Raoult D."/>
            <person name="Greub G."/>
            <person name="Miranda-Saavedra D."/>
            <person name="Chen N."/>
            <person name="Nash P."/>
            <person name="Ginger M.L."/>
            <person name="Horn M."/>
            <person name="Schaap P."/>
            <person name="Caler L."/>
            <person name="Loftus B."/>
        </authorList>
    </citation>
    <scope>NUCLEOTIDE SEQUENCE [LARGE SCALE GENOMIC DNA]</scope>
    <source>
        <strain evidence="2 3">Neff</strain>
    </source>
</reference>
<organism evidence="2 3">
    <name type="scientific">Acanthamoeba castellanii (strain ATCC 30010 / Neff)</name>
    <dbReference type="NCBI Taxonomy" id="1257118"/>
    <lineage>
        <taxon>Eukaryota</taxon>
        <taxon>Amoebozoa</taxon>
        <taxon>Discosea</taxon>
        <taxon>Longamoebia</taxon>
        <taxon>Centramoebida</taxon>
        <taxon>Acanthamoebidae</taxon>
        <taxon>Acanthamoeba</taxon>
    </lineage>
</organism>
<dbReference type="GeneID" id="14921745"/>
<feature type="domain" description="Dilute" evidence="1">
    <location>
        <begin position="1"/>
        <end position="356"/>
    </location>
</feature>
<dbReference type="InterPro" id="IPR052072">
    <property type="entry name" value="Vascular_dev_regulator"/>
</dbReference>
<sequence>MCKRDLKAQAFWLSYTTSFLHLLKQETKGKLEGMRQIRDPRKNGIQLMSANKLIRKITSMPETSTEYIILSRRIEICGFACKLLQITQRVYSNLLKIITKQLEPLLVPVVFYHSRMAPSPFVSAHAPSPATHHAAPLASPRGAASPLRDVGRSVSSAAVPALSLAPPGSNHRAAAGASLPRSTSTPSFLSGLALPASAHGDYNCTKNGNDILLVLSKMFYNLMSNNVYCTIVQQFFTQTYHVMDAALFNHLIDNARHLATVANALAVKSMLSQLTSWRRRVNLVHRKSKQFAHIREAVNVLSISKAMFLEVDTAQAFSHLNDLQILHLLVYFQPDDLAPEPVPGKVKQKLQERSQQHSKDLSLHIDPTLMFTYKRKKPDTRHHSK</sequence>
<evidence type="ECO:0000259" key="1">
    <source>
        <dbReference type="PROSITE" id="PS51126"/>
    </source>
</evidence>
<dbReference type="GO" id="GO:0051020">
    <property type="term" value="F:GTPase binding"/>
    <property type="evidence" value="ECO:0007669"/>
    <property type="project" value="TreeGrafter"/>
</dbReference>
<dbReference type="KEGG" id="acan:ACA1_278040"/>
<dbReference type="InterPro" id="IPR002710">
    <property type="entry name" value="Dilute_dom"/>
</dbReference>
<dbReference type="PANTHER" id="PTHR16027:SF6">
    <property type="entry name" value="DILUTE DOMAIN-CONTAINING PROTEIN"/>
    <property type="match status" value="1"/>
</dbReference>
<gene>
    <name evidence="2" type="ORF">ACA1_278040</name>
</gene>
<dbReference type="Pfam" id="PF01843">
    <property type="entry name" value="DIL"/>
    <property type="match status" value="1"/>
</dbReference>
<name>L8H805_ACACF</name>
<dbReference type="Proteomes" id="UP000011083">
    <property type="component" value="Unassembled WGS sequence"/>
</dbReference>